<dbReference type="KEGG" id="sgm:GCM10017557_57680"/>
<evidence type="ECO:0000256" key="2">
    <source>
        <dbReference type="ARBA" id="ARBA00023125"/>
    </source>
</evidence>
<sequence>MDTASRPGLRERKKQRTRDALVRAALELFTANGYEQTTVDEIVEAVDVSQRTFFRYFAGKEEAAFAVQEMTESHFLDAVRRRPPHEPPLDALRRAVLANWDTIGEAIEAVVPIELHMRTFQLIESTPALLAIHLCHHEKLEEELARTIAAREGVDVDADPRPRVTVALFGGVMRLAARRWGAGEDFSVAAMRELTASYLDQMGPALAENWHTRDEHHREAREKGEDREKEEEREEGEKREKGEGGE</sequence>
<name>A0A7G1P6K3_9ACTN</name>
<protein>
    <submittedName>
        <fullName evidence="7">TetR family transcriptional regulator</fullName>
    </submittedName>
</protein>
<dbReference type="SUPFAM" id="SSF46689">
    <property type="entry name" value="Homeodomain-like"/>
    <property type="match status" value="1"/>
</dbReference>
<dbReference type="RefSeq" id="WP_190852769.1">
    <property type="nucleotide sequence ID" value="NZ_AP023440.1"/>
</dbReference>
<feature type="DNA-binding region" description="H-T-H motif" evidence="4">
    <location>
        <begin position="38"/>
        <end position="57"/>
    </location>
</feature>
<feature type="compositionally biased region" description="Basic and acidic residues" evidence="5">
    <location>
        <begin position="235"/>
        <end position="246"/>
    </location>
</feature>
<keyword evidence="8" id="KW-1185">Reference proteome</keyword>
<evidence type="ECO:0000313" key="7">
    <source>
        <dbReference type="EMBL" id="BCL30909.1"/>
    </source>
</evidence>
<dbReference type="EMBL" id="AP023440">
    <property type="protein sequence ID" value="BCL30909.1"/>
    <property type="molecule type" value="Genomic_DNA"/>
</dbReference>
<dbReference type="Gene3D" id="1.10.357.10">
    <property type="entry name" value="Tetracycline Repressor, domain 2"/>
    <property type="match status" value="1"/>
</dbReference>
<feature type="domain" description="HTH tetR-type" evidence="6">
    <location>
        <begin position="15"/>
        <end position="75"/>
    </location>
</feature>
<proteinExistence type="predicted"/>
<dbReference type="Pfam" id="PF00440">
    <property type="entry name" value="TetR_N"/>
    <property type="match status" value="1"/>
</dbReference>
<keyword evidence="3" id="KW-0804">Transcription</keyword>
<dbReference type="InterPro" id="IPR041347">
    <property type="entry name" value="MftR_C"/>
</dbReference>
<dbReference type="PRINTS" id="PR00455">
    <property type="entry name" value="HTHTETR"/>
</dbReference>
<dbReference type="InterPro" id="IPR001647">
    <property type="entry name" value="HTH_TetR"/>
</dbReference>
<dbReference type="AlphaFoldDB" id="A0A7G1P6K3"/>
<dbReference type="GO" id="GO:0003700">
    <property type="term" value="F:DNA-binding transcription factor activity"/>
    <property type="evidence" value="ECO:0007669"/>
    <property type="project" value="TreeGrafter"/>
</dbReference>
<keyword evidence="1" id="KW-0805">Transcription regulation</keyword>
<dbReference type="PROSITE" id="PS50977">
    <property type="entry name" value="HTH_TETR_2"/>
    <property type="match status" value="1"/>
</dbReference>
<evidence type="ECO:0000256" key="4">
    <source>
        <dbReference type="PROSITE-ProRule" id="PRU00335"/>
    </source>
</evidence>
<accession>A0A7G1P6K3</accession>
<evidence type="ECO:0000259" key="6">
    <source>
        <dbReference type="PROSITE" id="PS50977"/>
    </source>
</evidence>
<dbReference type="GO" id="GO:0000976">
    <property type="term" value="F:transcription cis-regulatory region binding"/>
    <property type="evidence" value="ECO:0007669"/>
    <property type="project" value="TreeGrafter"/>
</dbReference>
<dbReference type="InterPro" id="IPR009057">
    <property type="entry name" value="Homeodomain-like_sf"/>
</dbReference>
<feature type="region of interest" description="Disordered" evidence="5">
    <location>
        <begin position="208"/>
        <end position="246"/>
    </location>
</feature>
<feature type="compositionally biased region" description="Basic and acidic residues" evidence="5">
    <location>
        <begin position="210"/>
        <end position="227"/>
    </location>
</feature>
<dbReference type="PANTHER" id="PTHR30055">
    <property type="entry name" value="HTH-TYPE TRANSCRIPTIONAL REGULATOR RUTR"/>
    <property type="match status" value="1"/>
</dbReference>
<dbReference type="Gene3D" id="1.10.10.60">
    <property type="entry name" value="Homeodomain-like"/>
    <property type="match status" value="1"/>
</dbReference>
<reference evidence="7 8" key="1">
    <citation type="journal article" date="2014" name="Int. J. Syst. Evol. Microbiol.">
        <title>Complete genome sequence of Corynebacterium casei LMG S-19264T (=DSM 44701T), isolated from a smear-ripened cheese.</title>
        <authorList>
            <consortium name="US DOE Joint Genome Institute (JGI-PGF)"/>
            <person name="Walter F."/>
            <person name="Albersmeier A."/>
            <person name="Kalinowski J."/>
            <person name="Ruckert C."/>
        </authorList>
    </citation>
    <scope>NUCLEOTIDE SEQUENCE [LARGE SCALE GENOMIC DNA]</scope>
    <source>
        <strain evidence="7 8">JCM 4677</strain>
    </source>
</reference>
<dbReference type="Proteomes" id="UP000516444">
    <property type="component" value="Chromosome"/>
</dbReference>
<dbReference type="Pfam" id="PF17754">
    <property type="entry name" value="TetR_C_14"/>
    <property type="match status" value="1"/>
</dbReference>
<evidence type="ECO:0000256" key="3">
    <source>
        <dbReference type="ARBA" id="ARBA00023163"/>
    </source>
</evidence>
<dbReference type="InterPro" id="IPR050109">
    <property type="entry name" value="HTH-type_TetR-like_transc_reg"/>
</dbReference>
<evidence type="ECO:0000256" key="5">
    <source>
        <dbReference type="SAM" id="MobiDB-lite"/>
    </source>
</evidence>
<keyword evidence="2 4" id="KW-0238">DNA-binding</keyword>
<evidence type="ECO:0000313" key="8">
    <source>
        <dbReference type="Proteomes" id="UP000516444"/>
    </source>
</evidence>
<dbReference type="PANTHER" id="PTHR30055:SF238">
    <property type="entry name" value="MYCOFACTOCIN BIOSYNTHESIS TRANSCRIPTIONAL REGULATOR MFTR-RELATED"/>
    <property type="match status" value="1"/>
</dbReference>
<evidence type="ECO:0000256" key="1">
    <source>
        <dbReference type="ARBA" id="ARBA00023015"/>
    </source>
</evidence>
<gene>
    <name evidence="7" type="ORF">GCM10017557_57680</name>
</gene>
<organism evidence="7 8">
    <name type="scientific">Streptomyces aurantiacus</name>
    <dbReference type="NCBI Taxonomy" id="47760"/>
    <lineage>
        <taxon>Bacteria</taxon>
        <taxon>Bacillati</taxon>
        <taxon>Actinomycetota</taxon>
        <taxon>Actinomycetes</taxon>
        <taxon>Kitasatosporales</taxon>
        <taxon>Streptomycetaceae</taxon>
        <taxon>Streptomyces</taxon>
        <taxon>Streptomyces aurantiacus group</taxon>
    </lineage>
</organism>